<organism evidence="1 2">
    <name type="scientific">Kurthia populi</name>
    <dbReference type="NCBI Taxonomy" id="1562132"/>
    <lineage>
        <taxon>Bacteria</taxon>
        <taxon>Bacillati</taxon>
        <taxon>Bacillota</taxon>
        <taxon>Bacilli</taxon>
        <taxon>Bacillales</taxon>
        <taxon>Caryophanaceae</taxon>
        <taxon>Kurthia</taxon>
    </lineage>
</organism>
<dbReference type="RefSeq" id="WP_380149026.1">
    <property type="nucleotide sequence ID" value="NZ_JBHUOR010000138.1"/>
</dbReference>
<protein>
    <recommendedName>
        <fullName evidence="3">Phage structural protein</fullName>
    </recommendedName>
</protein>
<reference evidence="2" key="1">
    <citation type="journal article" date="2019" name="Int. J. Syst. Evol. Microbiol.">
        <title>The Global Catalogue of Microorganisms (GCM) 10K type strain sequencing project: providing services to taxonomists for standard genome sequencing and annotation.</title>
        <authorList>
            <consortium name="The Broad Institute Genomics Platform"/>
            <consortium name="The Broad Institute Genome Sequencing Center for Infectious Disease"/>
            <person name="Wu L."/>
            <person name="Ma J."/>
        </authorList>
    </citation>
    <scope>NUCLEOTIDE SEQUENCE [LARGE SCALE GENOMIC DNA]</scope>
    <source>
        <strain evidence="2">KCTC 33522</strain>
    </source>
</reference>
<comment type="caution">
    <text evidence="1">The sequence shown here is derived from an EMBL/GenBank/DDBJ whole genome shotgun (WGS) entry which is preliminary data.</text>
</comment>
<keyword evidence="2" id="KW-1185">Reference proteome</keyword>
<accession>A0ABW5Y537</accession>
<proteinExistence type="predicted"/>
<evidence type="ECO:0000313" key="2">
    <source>
        <dbReference type="Proteomes" id="UP001597568"/>
    </source>
</evidence>
<dbReference type="Proteomes" id="UP001597568">
    <property type="component" value="Unassembled WGS sequence"/>
</dbReference>
<name>A0ABW5Y537_9BACL</name>
<gene>
    <name evidence="1" type="ORF">ACFSY7_17960</name>
</gene>
<dbReference type="EMBL" id="JBHUOR010000138">
    <property type="protein sequence ID" value="MFD2870382.1"/>
    <property type="molecule type" value="Genomic_DNA"/>
</dbReference>
<evidence type="ECO:0008006" key="3">
    <source>
        <dbReference type="Google" id="ProtNLM"/>
    </source>
</evidence>
<evidence type="ECO:0000313" key="1">
    <source>
        <dbReference type="EMBL" id="MFD2870382.1"/>
    </source>
</evidence>
<sequence length="297" mass="33089">MATRSGFFNSINGDRKYLAKHFAEYFATFIGNGVFPNPSNGLQVYAGTNMTVVIKAGKAWIDGYDFINDSDYNLTIAQADGVLNRIDRIVVRLDHVTRKVDIALKKGTLASSPVAPTLQRDAEAYELGIADVYVTRGATAITQTYITDLRLNSTYCGIVAGVVKQIDTSSVFNQYQDWFNMYSVTKAAEFADWQQATKDAVDAWIANEQIDFNTWLSQQDVRADSWFNTNDTRFNTWFEEVQGILNGNAIGNLQSMLSEHLSAQLPHQWTDSVTGKTYKIGFGIENGKPILATEEVV</sequence>